<dbReference type="STRING" id="30611.ENSOGAP00000001136"/>
<name>H0WI92_OTOGA</name>
<dbReference type="Pfam" id="PF24520">
    <property type="entry name" value="ARM_KNTC1_1st"/>
    <property type="match status" value="1"/>
</dbReference>
<dbReference type="GO" id="GO:0000070">
    <property type="term" value="P:mitotic sister chromatid segregation"/>
    <property type="evidence" value="ECO:0007669"/>
    <property type="project" value="TreeGrafter"/>
</dbReference>
<dbReference type="InterPro" id="IPR036322">
    <property type="entry name" value="WD40_repeat_dom_sf"/>
</dbReference>
<dbReference type="eggNOG" id="KOG4256">
    <property type="taxonomic scope" value="Eukaryota"/>
</dbReference>
<dbReference type="FunCoup" id="H0WI92">
    <property type="interactions" value="1761"/>
</dbReference>
<dbReference type="GeneTree" id="ENSGT00390000007883"/>
<dbReference type="Ensembl" id="ENSOGAT00000001272.2">
    <property type="protein sequence ID" value="ENSOGAP00000001136.2"/>
    <property type="gene ID" value="ENSOGAG00000001268.2"/>
</dbReference>
<reference evidence="4" key="3">
    <citation type="submission" date="2025-09" db="UniProtKB">
        <authorList>
            <consortium name="Ensembl"/>
        </authorList>
    </citation>
    <scope>IDENTIFICATION</scope>
</reference>
<dbReference type="EMBL" id="AAQR03124524">
    <property type="status" value="NOT_ANNOTATED_CDS"/>
    <property type="molecule type" value="Genomic_DNA"/>
</dbReference>
<sequence length="1134" mass="129612">MWNDIELLTSDDTGSGYLNVGSRKEHGTALYQVDLLVKISSEKASLNPEIQACSLSDGFIIVADQSVILLDSICRSLQLHLIFDTNVDVVGLCQEGKFLLVGERSGNLHLIHVKSKQTLLTNAFVQKANDENQCTYRTLVIEKDGSNEGTYYMLLLTNSGFFYITNLQLLKLQQAIENADFNTAKKGTGNCAFSKWEPDSSRKEMTVKNLIDAEIIKGAKKFQLIDNLLFVLDTNNVLSLWDIYNLTPIWNWPSLHIEEFLLTTEADSPSSVTWYRITNLKLVALTTTTTKKMKNLLVYSLPTMEILYSLEVSSVSSLVQTGISSDTIYLLEGICKNDPTLSEDLISVLVLRCLTEALPENRLSRLLHKHRFAEAESFAIQFGLDIELVYKVKSNDILEKLALSSVDTSEQTEWEKLVDEAKGNLHKIQDDEFVVNYCLKAPWITYETTQEMLNYAKTRLLKKEDKTVFIYSDGLKEILRAHAKLTTFYGAFGPEKFSCSSWIEFLNNEDDLKDIFLQLREGNLVCAQYLWLRHRANFERKFDLKMLEYLLNSISTPVSLQKLCPWFKNDVIPFVRRTVPEGQKIIAKWLEQAARNLELTDKANWPENGLQLAEIFFTAEKTDELGLASSWDWISLKDYQNTEEVCQLRTLVNNLQELIALHRKYNCKLALSDFEKENAATIVFRMFDKVLAPELIPSVLEKFIRVYIQEHGLQEEELLLLYIEDLLKRCSSKSTSLFETPWEAKAMAVIGCLSDTDNPSELFELQEDEALQRVQYLLLSRPIDYSSRMLFVFATSATTTLGMHQLTFAHRTRALRCLLYLADKKTIESLFKKQIEEVKSDLKCLTFLALFEALNIPITYELFCSSPKEGMIKGLWKNHSHEAMAVRLVTELCLEYKIYDLQLWNGLLQKLLGFKMISYLRKVLKAMSSIHSLWQVPYFGKAWQRVIQIPLLSASCPLSPSQLSDCCESLIAVLECPVSDDLDMVGVARQYVQLELPAFALACLMLMPHSEKRCQQIKNFLDSCDPQIILQQLEEHMNTSQLAGFSHQIRSLILNNIINKKDFGILAKTKYFQVLKLHMMNTNNITELVNYLANDLSIDEASVLITEYSKHCGKPVPPDTTPCDILKMFHSGLW</sequence>
<dbReference type="SUPFAM" id="SSF50978">
    <property type="entry name" value="WD40 repeat-like"/>
    <property type="match status" value="1"/>
</dbReference>
<dbReference type="Pfam" id="PF10493">
    <property type="entry name" value="Rod_C"/>
    <property type="match status" value="1"/>
</dbReference>
<dbReference type="Pfam" id="PF24506">
    <property type="entry name" value="KNTC1_N"/>
    <property type="match status" value="2"/>
</dbReference>
<keyword evidence="5" id="KW-1185">Reference proteome</keyword>
<evidence type="ECO:0000313" key="4">
    <source>
        <dbReference type="Ensembl" id="ENSOGAP00000001136.2"/>
    </source>
</evidence>
<evidence type="ECO:0000259" key="2">
    <source>
        <dbReference type="Pfam" id="PF24506"/>
    </source>
</evidence>
<dbReference type="GO" id="GO:1990423">
    <property type="term" value="C:RZZ complex"/>
    <property type="evidence" value="ECO:0007669"/>
    <property type="project" value="TreeGrafter"/>
</dbReference>
<accession>H0WI92</accession>
<dbReference type="OMA" id="ATWPENG"/>
<dbReference type="GO" id="GO:0005828">
    <property type="term" value="C:kinetochore microtubule"/>
    <property type="evidence" value="ECO:0007669"/>
    <property type="project" value="TreeGrafter"/>
</dbReference>
<dbReference type="GO" id="GO:0007094">
    <property type="term" value="P:mitotic spindle assembly checkpoint signaling"/>
    <property type="evidence" value="ECO:0007669"/>
    <property type="project" value="TreeGrafter"/>
</dbReference>
<dbReference type="HOGENOM" id="CLU_278610_0_0_1"/>
<dbReference type="EMBL" id="AAQR03124517">
    <property type="status" value="NOT_ANNOTATED_CDS"/>
    <property type="molecule type" value="Genomic_DNA"/>
</dbReference>
<dbReference type="Proteomes" id="UP000005225">
    <property type="component" value="Unassembled WGS sequence"/>
</dbReference>
<dbReference type="EMBL" id="AAQR03124525">
    <property type="status" value="NOT_ANNOTATED_CDS"/>
    <property type="molecule type" value="Genomic_DNA"/>
</dbReference>
<dbReference type="InParanoid" id="H0WI92"/>
<feature type="domain" description="KNTC1 N-terminal" evidence="2">
    <location>
        <begin position="18"/>
        <end position="186"/>
    </location>
</feature>
<dbReference type="InterPro" id="IPR019527">
    <property type="entry name" value="RZZ-complex_KNTC1/ROD_C"/>
</dbReference>
<organism evidence="4 5">
    <name type="scientific">Otolemur garnettii</name>
    <name type="common">Small-eared galago</name>
    <name type="synonym">Garnett's greater bushbaby</name>
    <dbReference type="NCBI Taxonomy" id="30611"/>
    <lineage>
        <taxon>Eukaryota</taxon>
        <taxon>Metazoa</taxon>
        <taxon>Chordata</taxon>
        <taxon>Craniata</taxon>
        <taxon>Vertebrata</taxon>
        <taxon>Euteleostomi</taxon>
        <taxon>Mammalia</taxon>
        <taxon>Eutheria</taxon>
        <taxon>Euarchontoglires</taxon>
        <taxon>Primates</taxon>
        <taxon>Strepsirrhini</taxon>
        <taxon>Lorisiformes</taxon>
        <taxon>Galagidae</taxon>
        <taxon>Otolemur</taxon>
    </lineage>
</organism>
<evidence type="ECO:0000259" key="3">
    <source>
        <dbReference type="Pfam" id="PF24520"/>
    </source>
</evidence>
<dbReference type="EMBL" id="AAQR03124523">
    <property type="status" value="NOT_ANNOTATED_CDS"/>
    <property type="molecule type" value="Genomic_DNA"/>
</dbReference>
<dbReference type="EMBL" id="AAQR03124516">
    <property type="status" value="NOT_ANNOTATED_CDS"/>
    <property type="molecule type" value="Genomic_DNA"/>
</dbReference>
<evidence type="ECO:0000313" key="5">
    <source>
        <dbReference type="Proteomes" id="UP000005225"/>
    </source>
</evidence>
<dbReference type="InterPro" id="IPR052802">
    <property type="entry name" value="KNTC1"/>
</dbReference>
<feature type="domain" description="KNTC1 N-terminal" evidence="2">
    <location>
        <begin position="187"/>
        <end position="356"/>
    </location>
</feature>
<protein>
    <submittedName>
        <fullName evidence="4">Uncharacterized protein</fullName>
    </submittedName>
</protein>
<evidence type="ECO:0000259" key="1">
    <source>
        <dbReference type="Pfam" id="PF10493"/>
    </source>
</evidence>
<dbReference type="PANTHER" id="PTHR15688:SF1">
    <property type="entry name" value="KINETOCHORE-ASSOCIATED PROTEIN 1"/>
    <property type="match status" value="1"/>
</dbReference>
<dbReference type="GO" id="GO:1903394">
    <property type="term" value="P:protein localization to kinetochore involved in kinetochore assembly"/>
    <property type="evidence" value="ECO:0007669"/>
    <property type="project" value="TreeGrafter"/>
</dbReference>
<dbReference type="AlphaFoldDB" id="H0WI92"/>
<dbReference type="EMBL" id="AAQR03124522">
    <property type="status" value="NOT_ANNOTATED_CDS"/>
    <property type="molecule type" value="Genomic_DNA"/>
</dbReference>
<dbReference type="InterPro" id="IPR055403">
    <property type="entry name" value="ARM_KNTC1_1st"/>
</dbReference>
<proteinExistence type="predicted"/>
<reference evidence="5" key="1">
    <citation type="submission" date="2011-03" db="EMBL/GenBank/DDBJ databases">
        <title>Version 3 of the genome sequence of Otolemur garnettii (Bushbaby).</title>
        <authorList>
            <consortium name="The Broad Institute Genome Sequencing Platform"/>
            <person name="Di Palma F."/>
            <person name="Johnson J."/>
            <person name="Lander E.S."/>
            <person name="Lindblad-Toh K."/>
            <person name="Jaffe D.B."/>
            <person name="Gnerre S."/>
            <person name="MacCallum I."/>
            <person name="Przybylski D."/>
            <person name="Ribeiro F.J."/>
            <person name="Burton J.N."/>
            <person name="Walker B.J."/>
            <person name="Sharpe T."/>
            <person name="Hall G."/>
        </authorList>
    </citation>
    <scope>NUCLEOTIDE SEQUENCE [LARGE SCALE GENOMIC DNA]</scope>
</reference>
<feature type="domain" description="RZZ complex subunit KNTC1/ROD C-terminal" evidence="1">
    <location>
        <begin position="755"/>
        <end position="1054"/>
    </location>
</feature>
<dbReference type="EMBL" id="AAQR03124518">
    <property type="status" value="NOT_ANNOTATED_CDS"/>
    <property type="molecule type" value="Genomic_DNA"/>
</dbReference>
<dbReference type="EMBL" id="AAQR03124519">
    <property type="status" value="NOT_ANNOTATED_CDS"/>
    <property type="molecule type" value="Genomic_DNA"/>
</dbReference>
<dbReference type="PANTHER" id="PTHR15688">
    <property type="entry name" value="KINETOCHORE-ASSOCIATED PROTEIN 1"/>
    <property type="match status" value="1"/>
</dbReference>
<dbReference type="InterPro" id="IPR055402">
    <property type="entry name" value="KNTC1_N"/>
</dbReference>
<feature type="domain" description="KNTC1 first ARM-repeats" evidence="3">
    <location>
        <begin position="365"/>
        <end position="610"/>
    </location>
</feature>
<dbReference type="GO" id="GO:0005737">
    <property type="term" value="C:cytoplasm"/>
    <property type="evidence" value="ECO:0007669"/>
    <property type="project" value="TreeGrafter"/>
</dbReference>
<dbReference type="EMBL" id="AAQR03124520">
    <property type="status" value="NOT_ANNOTATED_CDS"/>
    <property type="molecule type" value="Genomic_DNA"/>
</dbReference>
<dbReference type="EMBL" id="AAQR03124521">
    <property type="status" value="NOT_ANNOTATED_CDS"/>
    <property type="molecule type" value="Genomic_DNA"/>
</dbReference>
<reference evidence="4" key="2">
    <citation type="submission" date="2025-08" db="UniProtKB">
        <authorList>
            <consortium name="Ensembl"/>
        </authorList>
    </citation>
    <scope>IDENTIFICATION</scope>
</reference>
<dbReference type="GO" id="GO:0031267">
    <property type="term" value="F:small GTPase binding"/>
    <property type="evidence" value="ECO:0007669"/>
    <property type="project" value="TreeGrafter"/>
</dbReference>